<dbReference type="OrthoDB" id="37886at10239"/>
<reference evidence="1 2" key="1">
    <citation type="submission" date="2014-06" db="EMBL/GenBank/DDBJ databases">
        <title>Bioinformatic genomic analysis of Bacillus phage Bobb.</title>
        <authorList>
            <person name="Lewis H.M.N."/>
            <person name="Temple L."/>
            <person name="Barth R.N."/>
            <person name="Bowles K.M."/>
            <person name="Churchin D.I."/>
            <person name="Scott-Croshaw C."/>
            <person name="Glasgow G.H."/>
            <person name="Gloe M.W."/>
            <person name="McGough T.M."/>
            <person name="Nutbrown S.A."/>
            <person name="Romulus S.R."/>
            <person name="Sanders K.A.M."/>
            <person name="Diachok C.R."/>
            <person name="Serigano J.P."/>
            <person name="Shin D."/>
            <person name="Suresh M.H."/>
            <person name="Conner A.R.N."/>
            <person name="Korba R.M."/>
            <person name="Livermore R.J."/>
            <person name="Rohlf M.B."/>
            <person name="Utterback S.D."/>
            <person name="Wilson V.E."/>
        </authorList>
    </citation>
    <scope>NUCLEOTIDE SEQUENCE [LARGE SCALE GENOMIC DNA]</scope>
</reference>
<organism evidence="1 2">
    <name type="scientific">Bacillus phage Bobb</name>
    <dbReference type="NCBI Taxonomy" id="1527469"/>
    <lineage>
        <taxon>Viruses</taxon>
        <taxon>Duplodnaviria</taxon>
        <taxon>Heunggongvirae</taxon>
        <taxon>Uroviricota</taxon>
        <taxon>Caudoviricetes</taxon>
        <taxon>Herelleviridae</taxon>
        <taxon>Bastillevirinae</taxon>
        <taxon>Agatevirus</taxon>
        <taxon>Agatevirus bobb</taxon>
    </lineage>
</organism>
<protein>
    <submittedName>
        <fullName evidence="1">Uncharacterized protein</fullName>
    </submittedName>
</protein>
<dbReference type="EMBL" id="KM051843">
    <property type="protein sequence ID" value="AII27909.1"/>
    <property type="molecule type" value="Genomic_DNA"/>
</dbReference>
<dbReference type="Proteomes" id="UP000028664">
    <property type="component" value="Segment"/>
</dbReference>
<sequence>MLLNVQIHFSDYDEDWEVNVWERETGERIEDLERIFQTEEDASSYVNSLVANKAYDVFHID</sequence>
<name>A0A076G7J8_9CAUD</name>
<dbReference type="RefSeq" id="YP_009056277.1">
    <property type="nucleotide sequence ID" value="NC_024792.1"/>
</dbReference>
<evidence type="ECO:0000313" key="2">
    <source>
        <dbReference type="Proteomes" id="UP000028664"/>
    </source>
</evidence>
<accession>A0A076G7J8</accession>
<evidence type="ECO:0000313" key="1">
    <source>
        <dbReference type="EMBL" id="AII27909.1"/>
    </source>
</evidence>
<dbReference type="GeneID" id="20283295"/>
<dbReference type="KEGG" id="vg:20283295"/>
<keyword evidence="2" id="KW-1185">Reference proteome</keyword>
<proteinExistence type="predicted"/>